<keyword evidence="5" id="KW-1185">Reference proteome</keyword>
<feature type="region of interest" description="Disordered" evidence="1">
    <location>
        <begin position="303"/>
        <end position="332"/>
    </location>
</feature>
<dbReference type="RefSeq" id="NP_001362312.2">
    <property type="nucleotide sequence ID" value="NM_001375383.2"/>
</dbReference>
<reference evidence="4" key="2">
    <citation type="submission" date="2025-08" db="UniProtKB">
        <authorList>
            <consortium name="Ensembl"/>
        </authorList>
    </citation>
    <scope>IDENTIFICATION</scope>
    <source>
        <strain evidence="4">Boxer</strain>
    </source>
</reference>
<dbReference type="GO" id="GO:0006487">
    <property type="term" value="P:protein N-linked glycosylation"/>
    <property type="evidence" value="ECO:0000318"/>
    <property type="project" value="GO_Central"/>
</dbReference>
<dbReference type="GO" id="GO:0008375">
    <property type="term" value="F:acetylglucosaminyltransferase activity"/>
    <property type="evidence" value="ECO:0000318"/>
    <property type="project" value="GO_Central"/>
</dbReference>
<dbReference type="KEGG" id="cfa:102151417"/>
<dbReference type="Pfam" id="PF04666">
    <property type="entry name" value="MGAT4_cons"/>
    <property type="match status" value="1"/>
</dbReference>
<organism evidence="4 5">
    <name type="scientific">Canis lupus familiaris</name>
    <name type="common">Dog</name>
    <name type="synonym">Canis familiaris</name>
    <dbReference type="NCBI Taxonomy" id="9615"/>
    <lineage>
        <taxon>Eukaryota</taxon>
        <taxon>Metazoa</taxon>
        <taxon>Chordata</taxon>
        <taxon>Craniata</taxon>
        <taxon>Vertebrata</taxon>
        <taxon>Euteleostomi</taxon>
        <taxon>Mammalia</taxon>
        <taxon>Eutheria</taxon>
        <taxon>Laurasiatheria</taxon>
        <taxon>Carnivora</taxon>
        <taxon>Caniformia</taxon>
        <taxon>Canidae</taxon>
        <taxon>Canis</taxon>
    </lineage>
</organism>
<feature type="domain" description="MGAT4 conserved region" evidence="3">
    <location>
        <begin position="55"/>
        <end position="306"/>
    </location>
</feature>
<keyword evidence="2" id="KW-0732">Signal</keyword>
<dbReference type="CTD" id="240755"/>
<reference evidence="4" key="3">
    <citation type="submission" date="2025-09" db="UniProtKB">
        <authorList>
            <consortium name="Ensembl"/>
        </authorList>
    </citation>
    <scope>IDENTIFICATION</scope>
    <source>
        <strain evidence="4">Boxer</strain>
    </source>
</reference>
<dbReference type="Proteomes" id="UP000805418">
    <property type="component" value="Chromosome 7"/>
</dbReference>
<dbReference type="Ensembl" id="ENSCAFT00845026187.1">
    <property type="protein sequence ID" value="ENSCAFP00845020646.1"/>
    <property type="gene ID" value="ENSCAFG00845014563.1"/>
</dbReference>
<proteinExistence type="predicted"/>
<gene>
    <name evidence="4" type="primary">MGAT4F</name>
</gene>
<dbReference type="AlphaFoldDB" id="A0A8I3NXS8"/>
<dbReference type="GeneID" id="102151417"/>
<evidence type="ECO:0000313" key="4">
    <source>
        <dbReference type="Ensembl" id="ENSCAFP00845020646.1"/>
    </source>
</evidence>
<dbReference type="GeneTree" id="ENSGT00940000163241"/>
<feature type="region of interest" description="Disordered" evidence="1">
    <location>
        <begin position="463"/>
        <end position="487"/>
    </location>
</feature>
<evidence type="ECO:0000313" key="5">
    <source>
        <dbReference type="Proteomes" id="UP000805418"/>
    </source>
</evidence>
<accession>A0A8I3NXS8</accession>
<evidence type="ECO:0000256" key="1">
    <source>
        <dbReference type="SAM" id="MobiDB-lite"/>
    </source>
</evidence>
<evidence type="ECO:0000259" key="3">
    <source>
        <dbReference type="Pfam" id="PF04666"/>
    </source>
</evidence>
<feature type="compositionally biased region" description="Acidic residues" evidence="1">
    <location>
        <begin position="314"/>
        <end position="325"/>
    </location>
</feature>
<dbReference type="PANTHER" id="PTHR12062:SF32">
    <property type="entry name" value="MGAT4 FAMILY, MEMBER F"/>
    <property type="match status" value="1"/>
</dbReference>
<protein>
    <submittedName>
        <fullName evidence="4">MGAT4 family, member F</fullName>
    </submittedName>
</protein>
<dbReference type="PANTHER" id="PTHR12062">
    <property type="entry name" value="N-ACETYLGLUCOSAMINYLTRANSFERASE VI"/>
    <property type="match status" value="1"/>
</dbReference>
<dbReference type="InterPro" id="IPR057279">
    <property type="entry name" value="MGAT4"/>
</dbReference>
<sequence length="487" mass="52500">MRGRPWGCVIAAVPLVVLSFLLQENEEEHLTENPSLEEKKKMLWRLNQEQLGSESRDHLAAFKDMREAAPVLQQATYRLLAGSPPQGRRLLVAGIASEWGPRGTYLLDTLRSLFQASSEAELDNVLVLVHLSGGDPAWLGQTTANISGLFGRHIEAGRLLVIGGGLGGAPGPGHPGSPSRGSACGARWAGHRASYALLMNFAHNLSEYFLVMGDRVRCSPEFISSVSRVLWAWRALPWAVLEFSGLRLSGKVVHAGDLGRLASLLLFPADLPIPSLLSEFRLLLAQDAPIRFNPAVFHGSGRGSAAGDPCAPPAEEEEEEEEASGEPDNPAATVLSDMMAAGSAPPQVAYVLNKECYSVLSPVRGNYLAVAWDRPQRVARVAVLTGSEPHGLHLLHQGRVELGLGPWVAGHCGRHSLLGPLVAGRLDQAVFSEARLSCLRLLVLMPQEPWLLVRQIRVWTRPEEADTEPAASGEDAGPAPTRSAARQ</sequence>
<reference evidence="4" key="1">
    <citation type="submission" date="2020-03" db="EMBL/GenBank/DDBJ databases">
        <title>Long-read based genome assembly of a Labrador retriever dog.</title>
        <authorList>
            <person name="Eory L."/>
            <person name="Zhang W."/>
            <person name="Schoenebeck J."/>
        </authorList>
    </citation>
    <scope>NUCLEOTIDE SEQUENCE [LARGE SCALE GENOMIC DNA]</scope>
    <source>
        <strain evidence="4">Labrador retriever</strain>
    </source>
</reference>
<dbReference type="InterPro" id="IPR006759">
    <property type="entry name" value="Glyco_transf_54"/>
</dbReference>
<feature type="chain" id="PRO_5035263256" evidence="2">
    <location>
        <begin position="20"/>
        <end position="487"/>
    </location>
</feature>
<feature type="signal peptide" evidence="2">
    <location>
        <begin position="1"/>
        <end position="19"/>
    </location>
</feature>
<name>A0A8I3NXS8_CANLF</name>
<dbReference type="OrthoDB" id="2016523at2759"/>
<evidence type="ECO:0000256" key="2">
    <source>
        <dbReference type="SAM" id="SignalP"/>
    </source>
</evidence>